<dbReference type="AlphaFoldDB" id="A0A0P4WIQ8"/>
<evidence type="ECO:0000256" key="1">
    <source>
        <dbReference type="ARBA" id="ARBA00004613"/>
    </source>
</evidence>
<proteinExistence type="inferred from homology"/>
<dbReference type="PROSITE" id="PS50276">
    <property type="entry name" value="PANCREATIC_HORMONE_2"/>
    <property type="match status" value="1"/>
</dbReference>
<evidence type="ECO:0000256" key="4">
    <source>
        <dbReference type="RuleBase" id="RU000656"/>
    </source>
</evidence>
<dbReference type="GO" id="GO:0005179">
    <property type="term" value="F:hormone activity"/>
    <property type="evidence" value="ECO:0007669"/>
    <property type="project" value="InterPro"/>
</dbReference>
<dbReference type="GO" id="GO:0005576">
    <property type="term" value="C:extracellular region"/>
    <property type="evidence" value="ECO:0007669"/>
    <property type="project" value="UniProtKB-SubCell"/>
</dbReference>
<dbReference type="EMBL" id="GDRN01070465">
    <property type="protein sequence ID" value="JAI63877.1"/>
    <property type="molecule type" value="Transcribed_RNA"/>
</dbReference>
<evidence type="ECO:0000313" key="6">
    <source>
        <dbReference type="EMBL" id="JAI63877.1"/>
    </source>
</evidence>
<feature type="signal peptide" evidence="5">
    <location>
        <begin position="1"/>
        <end position="20"/>
    </location>
</feature>
<evidence type="ECO:0000256" key="2">
    <source>
        <dbReference type="ARBA" id="ARBA00010022"/>
    </source>
</evidence>
<keyword evidence="3" id="KW-0964">Secreted</keyword>
<evidence type="ECO:0000256" key="3">
    <source>
        <dbReference type="ARBA" id="ARBA00022525"/>
    </source>
</evidence>
<comment type="similarity">
    <text evidence="2 4">Belongs to the NPY family.</text>
</comment>
<comment type="subcellular location">
    <subcellularLocation>
        <location evidence="1">Secreted</location>
    </subcellularLocation>
</comment>
<sequence length="102" mass="11047">MRGTLTVVAVVVVSVAAAWAAQLPSRQEGGALDAIQALHEAALAGTLSSGEVPYPSRPNVFKSKGELRRYLDALNAYFAIAGRPRFGKRGEQVRQPEELYDY</sequence>
<dbReference type="InterPro" id="IPR001955">
    <property type="entry name" value="Pancreatic_hormone-like"/>
</dbReference>
<organism evidence="6">
    <name type="scientific">Scylla olivacea</name>
    <name type="common">Orange mud crab</name>
    <name type="synonym">Cancer olivacea</name>
    <dbReference type="NCBI Taxonomy" id="85551"/>
    <lineage>
        <taxon>Eukaryota</taxon>
        <taxon>Metazoa</taxon>
        <taxon>Ecdysozoa</taxon>
        <taxon>Arthropoda</taxon>
        <taxon>Crustacea</taxon>
        <taxon>Multicrustacea</taxon>
        <taxon>Malacostraca</taxon>
        <taxon>Eumalacostraca</taxon>
        <taxon>Eucarida</taxon>
        <taxon>Decapoda</taxon>
        <taxon>Pleocyemata</taxon>
        <taxon>Brachyura</taxon>
        <taxon>Eubrachyura</taxon>
        <taxon>Portunoidea</taxon>
        <taxon>Portunidae</taxon>
        <taxon>Portuninae</taxon>
        <taxon>Scylla</taxon>
    </lineage>
</organism>
<accession>A0A0P4WIQ8</accession>
<evidence type="ECO:0008006" key="7">
    <source>
        <dbReference type="Google" id="ProtNLM"/>
    </source>
</evidence>
<protein>
    <recommendedName>
        <fullName evidence="7">Neuropeptide F</fullName>
    </recommendedName>
</protein>
<evidence type="ECO:0000256" key="5">
    <source>
        <dbReference type="SAM" id="SignalP"/>
    </source>
</evidence>
<dbReference type="Pfam" id="PF00159">
    <property type="entry name" value="Hormone_3"/>
    <property type="match status" value="1"/>
</dbReference>
<feature type="chain" id="PRO_5006070702" description="Neuropeptide F" evidence="5">
    <location>
        <begin position="21"/>
        <end position="102"/>
    </location>
</feature>
<dbReference type="SMART" id="SM00309">
    <property type="entry name" value="PAH"/>
    <property type="match status" value="1"/>
</dbReference>
<name>A0A0P4WIQ8_SCYOL</name>
<reference evidence="6" key="1">
    <citation type="submission" date="2015-09" db="EMBL/GenBank/DDBJ databases">
        <title>Scylla olivacea transcriptome.</title>
        <authorList>
            <person name="Ikhwanuddin M."/>
        </authorList>
    </citation>
    <scope>NUCLEOTIDE SEQUENCE</scope>
</reference>
<keyword evidence="5" id="KW-0732">Signal</keyword>